<dbReference type="PROSITE" id="PS50280">
    <property type="entry name" value="SET"/>
    <property type="match status" value="1"/>
</dbReference>
<dbReference type="Pfam" id="PF00856">
    <property type="entry name" value="SET"/>
    <property type="match status" value="1"/>
</dbReference>
<protein>
    <recommendedName>
        <fullName evidence="2">SET domain-containing protein</fullName>
    </recommendedName>
</protein>
<dbReference type="SUPFAM" id="SSF82199">
    <property type="entry name" value="SET domain"/>
    <property type="match status" value="1"/>
</dbReference>
<dbReference type="SMART" id="SM00317">
    <property type="entry name" value="SET"/>
    <property type="match status" value="1"/>
</dbReference>
<proteinExistence type="predicted"/>
<feature type="domain" description="SET" evidence="2">
    <location>
        <begin position="50"/>
        <end position="147"/>
    </location>
</feature>
<dbReference type="InterPro" id="IPR046341">
    <property type="entry name" value="SET_dom_sf"/>
</dbReference>
<feature type="chain" id="PRO_5029586321" description="SET domain-containing protein" evidence="1">
    <location>
        <begin position="18"/>
        <end position="201"/>
    </location>
</feature>
<keyword evidence="4" id="KW-1185">Reference proteome</keyword>
<dbReference type="Proteomes" id="UP000594262">
    <property type="component" value="Unplaced"/>
</dbReference>
<dbReference type="InterPro" id="IPR053201">
    <property type="entry name" value="Flavunoidine_N-MTase"/>
</dbReference>
<evidence type="ECO:0000313" key="4">
    <source>
        <dbReference type="Proteomes" id="UP000594262"/>
    </source>
</evidence>
<dbReference type="InterPro" id="IPR001214">
    <property type="entry name" value="SET_dom"/>
</dbReference>
<dbReference type="AlphaFoldDB" id="A0A7M5XIX5"/>
<dbReference type="EnsemblMetazoa" id="CLYHEMT023737.1">
    <property type="protein sequence ID" value="CLYHEMP023737.1"/>
    <property type="gene ID" value="CLYHEMG023737"/>
</dbReference>
<feature type="signal peptide" evidence="1">
    <location>
        <begin position="1"/>
        <end position="17"/>
    </location>
</feature>
<sequence>MKLFLKLIVILSNLTLKEDIITYFWDTWFIIWDITKSISSRQDKMDKTSLGYELRKTPEKGEGIFATKYFCKGSLVMEGKVLKEMPHNTSHTTQVGVNRWILREELAQKVNHSCDPNVGYRDNSVGGMDYFAFKDIHPGDEIVGDYAMGNYKVDHMPPCKCSALQCRGVITGWKDLPQDIKTLYKGYHAQYLLEIDGDAGN</sequence>
<organism evidence="3 4">
    <name type="scientific">Clytia hemisphaerica</name>
    <dbReference type="NCBI Taxonomy" id="252671"/>
    <lineage>
        <taxon>Eukaryota</taxon>
        <taxon>Metazoa</taxon>
        <taxon>Cnidaria</taxon>
        <taxon>Hydrozoa</taxon>
        <taxon>Hydroidolina</taxon>
        <taxon>Leptothecata</taxon>
        <taxon>Obeliida</taxon>
        <taxon>Clytiidae</taxon>
        <taxon>Clytia</taxon>
    </lineage>
</organism>
<evidence type="ECO:0000313" key="3">
    <source>
        <dbReference type="EnsemblMetazoa" id="CLYHEMP023737.1"/>
    </source>
</evidence>
<evidence type="ECO:0000256" key="1">
    <source>
        <dbReference type="SAM" id="SignalP"/>
    </source>
</evidence>
<dbReference type="OrthoDB" id="5984008at2759"/>
<dbReference type="PANTHER" id="PTHR12350:SF19">
    <property type="entry name" value="SET DOMAIN-CONTAINING PROTEIN"/>
    <property type="match status" value="1"/>
</dbReference>
<dbReference type="Gene3D" id="2.170.270.10">
    <property type="entry name" value="SET domain"/>
    <property type="match status" value="1"/>
</dbReference>
<evidence type="ECO:0000259" key="2">
    <source>
        <dbReference type="PROSITE" id="PS50280"/>
    </source>
</evidence>
<accession>A0A7M5XIX5</accession>
<reference evidence="3" key="1">
    <citation type="submission" date="2021-01" db="UniProtKB">
        <authorList>
            <consortium name="EnsemblMetazoa"/>
        </authorList>
    </citation>
    <scope>IDENTIFICATION</scope>
</reference>
<dbReference type="PANTHER" id="PTHR12350">
    <property type="entry name" value="HISTONE-LYSINE N-METHYLTRANSFERASE-RELATED"/>
    <property type="match status" value="1"/>
</dbReference>
<name>A0A7M5XIX5_9CNID</name>
<keyword evidence="1" id="KW-0732">Signal</keyword>